<dbReference type="EMBL" id="CADIKM010000005">
    <property type="protein sequence ID" value="CAB3783133.1"/>
    <property type="molecule type" value="Genomic_DNA"/>
</dbReference>
<name>A0A6S7B8V1_9BURK</name>
<dbReference type="GO" id="GO:0050568">
    <property type="term" value="F:protein-glutamine glutaminase activity"/>
    <property type="evidence" value="ECO:0007669"/>
    <property type="project" value="UniProtKB-EC"/>
</dbReference>
<evidence type="ECO:0000313" key="5">
    <source>
        <dbReference type="Proteomes" id="UP000494115"/>
    </source>
</evidence>
<dbReference type="PANTHER" id="PTHR35147">
    <property type="entry name" value="CHEMORECEPTOR GLUTAMINE DEAMIDASE CHED-RELATED"/>
    <property type="match status" value="1"/>
</dbReference>
<keyword evidence="1" id="KW-0145">Chemotaxis</keyword>
<dbReference type="AlphaFoldDB" id="A0A6S7B8V1"/>
<protein>
    <submittedName>
        <fullName evidence="4">Chemoreceptor glutamine deamidase CheD</fullName>
        <ecNumber evidence="4">3.5.1.44</ecNumber>
    </submittedName>
</protein>
<dbReference type="Pfam" id="PF03975">
    <property type="entry name" value="CheD"/>
    <property type="match status" value="1"/>
</dbReference>
<dbReference type="EC" id="3.5.1.44" evidence="4"/>
<dbReference type="Gene3D" id="3.30.1330.200">
    <property type="match status" value="1"/>
</dbReference>
<evidence type="ECO:0000313" key="4">
    <source>
        <dbReference type="EMBL" id="CAB3783133.1"/>
    </source>
</evidence>
<sequence length="198" mass="21221">MRMSEQARRFRLTRGAPQPEPRPEPEPEAIVRIGEAKRASNGVLKATLGSCVGIGLLWRSRGRCALAHCLLPDAPPSGGPLSAFGARYVEHALPVLFRLLEIERGAHGELEAVLVGGASLAKLGRGAAGQIGQHNVEAARARLAEAGIRIVLEQTGGVRGWQIMLDAAQMLYSAREIAVPHDRMTSPDEASYGHGRTR</sequence>
<evidence type="ECO:0000256" key="3">
    <source>
        <dbReference type="SAM" id="MobiDB-lite"/>
    </source>
</evidence>
<dbReference type="SUPFAM" id="SSF64438">
    <property type="entry name" value="CNF1/YfiH-like putative cysteine hydrolases"/>
    <property type="match status" value="1"/>
</dbReference>
<organism evidence="4 5">
    <name type="scientific">Pararobbsia alpina</name>
    <dbReference type="NCBI Taxonomy" id="621374"/>
    <lineage>
        <taxon>Bacteria</taxon>
        <taxon>Pseudomonadati</taxon>
        <taxon>Pseudomonadota</taxon>
        <taxon>Betaproteobacteria</taxon>
        <taxon>Burkholderiales</taxon>
        <taxon>Burkholderiaceae</taxon>
        <taxon>Pararobbsia</taxon>
    </lineage>
</organism>
<evidence type="ECO:0000256" key="2">
    <source>
        <dbReference type="ARBA" id="ARBA00022801"/>
    </source>
</evidence>
<keyword evidence="2 4" id="KW-0378">Hydrolase</keyword>
<keyword evidence="4" id="KW-0675">Receptor</keyword>
<accession>A0A6S7B8V1</accession>
<gene>
    <name evidence="4" type="primary">cheD_2</name>
    <name evidence="4" type="ORF">LMG28138_01578</name>
</gene>
<dbReference type="InterPro" id="IPR011324">
    <property type="entry name" value="Cytotoxic_necrot_fac-like_cat"/>
</dbReference>
<proteinExistence type="predicted"/>
<dbReference type="PANTHER" id="PTHR35147:SF1">
    <property type="entry name" value="CHEMORECEPTOR GLUTAMINE DEAMIDASE CHED-RELATED"/>
    <property type="match status" value="1"/>
</dbReference>
<feature type="region of interest" description="Disordered" evidence="3">
    <location>
        <begin position="1"/>
        <end position="26"/>
    </location>
</feature>
<dbReference type="GO" id="GO:0006935">
    <property type="term" value="P:chemotaxis"/>
    <property type="evidence" value="ECO:0007669"/>
    <property type="project" value="UniProtKB-KW"/>
</dbReference>
<dbReference type="InterPro" id="IPR005659">
    <property type="entry name" value="Chemorcpt_Glu_NH3ase_CheD"/>
</dbReference>
<dbReference type="CDD" id="cd16352">
    <property type="entry name" value="CheD"/>
    <property type="match status" value="1"/>
</dbReference>
<dbReference type="Proteomes" id="UP000494115">
    <property type="component" value="Unassembled WGS sequence"/>
</dbReference>
<evidence type="ECO:0000256" key="1">
    <source>
        <dbReference type="ARBA" id="ARBA00022500"/>
    </source>
</evidence>
<dbReference type="InterPro" id="IPR038592">
    <property type="entry name" value="CheD-like_sf"/>
</dbReference>
<keyword evidence="5" id="KW-1185">Reference proteome</keyword>
<reference evidence="4 5" key="1">
    <citation type="submission" date="2020-04" db="EMBL/GenBank/DDBJ databases">
        <authorList>
            <person name="De Canck E."/>
        </authorList>
    </citation>
    <scope>NUCLEOTIDE SEQUENCE [LARGE SCALE GENOMIC DNA]</scope>
    <source>
        <strain evidence="4 5">LMG 28138</strain>
    </source>
</reference>